<dbReference type="EMBL" id="BARS01059760">
    <property type="protein sequence ID" value="GAG47932.1"/>
    <property type="molecule type" value="Genomic_DNA"/>
</dbReference>
<organism evidence="1">
    <name type="scientific">marine sediment metagenome</name>
    <dbReference type="NCBI Taxonomy" id="412755"/>
    <lineage>
        <taxon>unclassified sequences</taxon>
        <taxon>metagenomes</taxon>
        <taxon>ecological metagenomes</taxon>
    </lineage>
</organism>
<evidence type="ECO:0000313" key="1">
    <source>
        <dbReference type="EMBL" id="GAG47932.1"/>
    </source>
</evidence>
<reference evidence="1" key="1">
    <citation type="journal article" date="2014" name="Front. Microbiol.">
        <title>High frequency of phylogenetically diverse reductive dehalogenase-homologous genes in deep subseafloor sedimentary metagenomes.</title>
        <authorList>
            <person name="Kawai M."/>
            <person name="Futagami T."/>
            <person name="Toyoda A."/>
            <person name="Takaki Y."/>
            <person name="Nishi S."/>
            <person name="Hori S."/>
            <person name="Arai W."/>
            <person name="Tsubouchi T."/>
            <person name="Morono Y."/>
            <person name="Uchiyama I."/>
            <person name="Ito T."/>
            <person name="Fujiyama A."/>
            <person name="Inagaki F."/>
            <person name="Takami H."/>
        </authorList>
    </citation>
    <scope>NUCLEOTIDE SEQUENCE</scope>
    <source>
        <strain evidence="1">Expedition CK06-06</strain>
    </source>
</reference>
<feature type="non-terminal residue" evidence="1">
    <location>
        <position position="1"/>
    </location>
</feature>
<comment type="caution">
    <text evidence="1">The sequence shown here is derived from an EMBL/GenBank/DDBJ whole genome shotgun (WGS) entry which is preliminary data.</text>
</comment>
<proteinExistence type="predicted"/>
<feature type="non-terminal residue" evidence="1">
    <location>
        <position position="30"/>
    </location>
</feature>
<accession>X0YLQ5</accession>
<dbReference type="AlphaFoldDB" id="X0YLQ5"/>
<sequence length="30" mass="3345">FDGQGYNPCPSWDVSPVTCFLFALYCLLST</sequence>
<protein>
    <submittedName>
        <fullName evidence="1">Uncharacterized protein</fullName>
    </submittedName>
</protein>
<gene>
    <name evidence="1" type="ORF">S01H1_86346</name>
</gene>
<name>X0YLQ5_9ZZZZ</name>